<evidence type="ECO:0000256" key="2">
    <source>
        <dbReference type="ARBA" id="ARBA00022741"/>
    </source>
</evidence>
<evidence type="ECO:0000313" key="7">
    <source>
        <dbReference type="EMBL" id="TIH99431.1"/>
    </source>
</evidence>
<dbReference type="PANTHER" id="PTHR22683">
    <property type="entry name" value="SPORULATION PROTEIN RELATED"/>
    <property type="match status" value="1"/>
</dbReference>
<dbReference type="InterPro" id="IPR050206">
    <property type="entry name" value="FtsK/SpoIIIE/SftA"/>
</dbReference>
<organism evidence="7 8">
    <name type="scientific">Streptococcus suis</name>
    <dbReference type="NCBI Taxonomy" id="1307"/>
    <lineage>
        <taxon>Bacteria</taxon>
        <taxon>Bacillati</taxon>
        <taxon>Bacillota</taxon>
        <taxon>Bacilli</taxon>
        <taxon>Lactobacillales</taxon>
        <taxon>Streptococcaceae</taxon>
        <taxon>Streptococcus</taxon>
    </lineage>
</organism>
<keyword evidence="3 4" id="KW-0067">ATP-binding</keyword>
<proteinExistence type="predicted"/>
<accession>A0A4T2GLB7</accession>
<dbReference type="GO" id="GO:0007059">
    <property type="term" value="P:chromosome segregation"/>
    <property type="evidence" value="ECO:0007669"/>
    <property type="project" value="UniProtKB-KW"/>
</dbReference>
<protein>
    <submittedName>
        <fullName evidence="7">Type VII secretion protein EssC</fullName>
    </submittedName>
</protein>
<keyword evidence="1" id="KW-0677">Repeat</keyword>
<dbReference type="InterPro" id="IPR002543">
    <property type="entry name" value="FtsK_dom"/>
</dbReference>
<keyword evidence="5" id="KW-0472">Membrane</keyword>
<dbReference type="CDD" id="cd01127">
    <property type="entry name" value="TrwB_TraG_TraD_VirD4"/>
    <property type="match status" value="1"/>
</dbReference>
<dbReference type="PANTHER" id="PTHR22683:SF1">
    <property type="entry name" value="TYPE VII SECRETION SYSTEM PROTEIN ESSC"/>
    <property type="match status" value="1"/>
</dbReference>
<dbReference type="GO" id="GO:0016020">
    <property type="term" value="C:membrane"/>
    <property type="evidence" value="ECO:0007669"/>
    <property type="project" value="UniProtKB-SubCell"/>
</dbReference>
<gene>
    <name evidence="7" type="primary">essC</name>
    <name evidence="7" type="ORF">FAJ39_07700</name>
</gene>
<dbReference type="SUPFAM" id="SSF52540">
    <property type="entry name" value="P-loop containing nucleoside triphosphate hydrolases"/>
    <property type="match status" value="2"/>
</dbReference>
<evidence type="ECO:0000256" key="1">
    <source>
        <dbReference type="ARBA" id="ARBA00022737"/>
    </source>
</evidence>
<evidence type="ECO:0000259" key="6">
    <source>
        <dbReference type="PROSITE" id="PS50901"/>
    </source>
</evidence>
<dbReference type="Gene3D" id="3.40.50.300">
    <property type="entry name" value="P-loop containing nucleotide triphosphate hydrolases"/>
    <property type="match status" value="3"/>
</dbReference>
<sequence length="1477" mass="166630">MAETVVFYKDGFRYVADVSAGKKILFQGTEKAQVFVSSLDAPLTIWLDEAQVCYDYDGVEGKLVSGMSLAGGVVYLLPSEQVILDPLDKQELTIGQHAGNSFVLAGSCCHLLLKRSDQSWMLYRLAGSIYINNLLMEKGEMELALGDELAFEDTFFKFYADEVLVAGPVEASDELARKSASRYAFYEDYPDYHRSPRIIYRSSEDRVAINAPSNAPSKPSDSLLKLILPPLMMVGITLVIMIFQPRGLYVLATIAMSIVTLGMSIAGYIKGRKDYQKELRDREGLYHDYLADKAKELAGLTKSQKDGQLYHYPAIETLVDLADSYHHRIYEKTPLHFDFLYYRLGLGEVPVSYDLSYAQTERSGKRDPLELEGFQLYEQNKTISDMPIVANLSHGPVGYIGPRALVIEQLQLMVNQIALFHSYHDVQFITIMPEEEKEQWDWMRFLPHATLQDMNVRGFVYNQRTHDQVLNSLNQILKLRRAQKEDKSNRESTLFSPHYVVLVTDEKLILDHVIMEFFTEDPTELGCSLVFVQDVLSSLSENIKTIINIKDRNTGQLVMEEGQLREIDFALDHFPVGYDKETLVRRLAPLNHLQNLKSSIPETVTFMEMYGAETFEDLGVVSRWEKHAPYKSLAVPLGLRGKEDIVYLNLHEKAHGPHGLVAGTTGSGKSEVIQSYILSLAVNFHPHDVAFLLIDYKGGGMANLFKDLPHLLGTITNLDGAQSMRALVSINAELKRRQRLFAENDVNHINQYQKKYKLGEVSEPMPHLFLISDEFAELKTNQPDFMKELVSTARIGRSLGIHLILATQKPSGVVDDQIWSNSRFKLALKVADRSDSMEMLKTPDAAEITQVGRGYLQVGNNEVYELFQSAWSGADYQPDKDEQGIEDHTIYAINDIGQYEILNQDLSGLDQAESIKEVPSELQAIVSKLKTLTERLSIKALLQPWLPPLSKEIFLQDLRPKGFKDLWGEASGLVARLGMVDIPSRQSQEVLEHDFEKDGHIALFSSPGMGKSTFVQTLVMDLARQLTPEELYFYLLDFGTNGLLPLRDLPHTADLLMAEDTEKLTKFMRRIKDELAQRKAAFSRYAVPNLTLYRQASGDELPVLFLVLDNFDGLKEASLGAEMETLLQTLAREGASLGIYLVLTAGRSGALRPALQASLKTRLALKLTDDVESRTIVGRHQHVMEEVPGRGLVHLDEVEVFQVALPTYAKDSFGLVQAVQDEAKTMAASWTGALPEGIPVMPESLSFEEFAGLASVQEAVAGGELPIGLDFENVEAVRLPLNKLKHVLMVSDTEENQVVLIHHVLRSVTQLMKEFKVMLVDSSENFVSYREQVSQYISDEITLKTYCQQLLFEMEERLNEDISSLRPWMILIPSISDFIHSTGVTADEWNRLFELSHKVKLYLLIGGQHQVLGVSNDSILKKIRTEAQYVLLGMRLMDQNFLEKTYNSKEAKVAIDEIYLHNRRDSIKLKISKEGEE</sequence>
<keyword evidence="5" id="KW-1133">Transmembrane helix</keyword>
<evidence type="ECO:0000256" key="4">
    <source>
        <dbReference type="PROSITE-ProRule" id="PRU00289"/>
    </source>
</evidence>
<feature type="transmembrane region" description="Helical" evidence="5">
    <location>
        <begin position="223"/>
        <end position="243"/>
    </location>
</feature>
<dbReference type="GO" id="GO:0003677">
    <property type="term" value="F:DNA binding"/>
    <property type="evidence" value="ECO:0007669"/>
    <property type="project" value="InterPro"/>
</dbReference>
<dbReference type="EMBL" id="SSXO01000004">
    <property type="protein sequence ID" value="TIH99431.1"/>
    <property type="molecule type" value="Genomic_DNA"/>
</dbReference>
<dbReference type="InterPro" id="IPR023839">
    <property type="entry name" value="Firmicutes_EssC_C"/>
</dbReference>
<feature type="transmembrane region" description="Helical" evidence="5">
    <location>
        <begin position="249"/>
        <end position="269"/>
    </location>
</feature>
<dbReference type="InterPro" id="IPR027417">
    <property type="entry name" value="P-loop_NTPase"/>
</dbReference>
<evidence type="ECO:0000256" key="5">
    <source>
        <dbReference type="SAM" id="Phobius"/>
    </source>
</evidence>
<dbReference type="GO" id="GO:0005524">
    <property type="term" value="F:ATP binding"/>
    <property type="evidence" value="ECO:0007669"/>
    <property type="project" value="UniProtKB-UniRule"/>
</dbReference>
<dbReference type="PROSITE" id="PS50901">
    <property type="entry name" value="FTSK"/>
    <property type="match status" value="2"/>
</dbReference>
<dbReference type="CDD" id="cd00060">
    <property type="entry name" value="FHA"/>
    <property type="match status" value="1"/>
</dbReference>
<evidence type="ECO:0000256" key="3">
    <source>
        <dbReference type="ARBA" id="ARBA00022840"/>
    </source>
</evidence>
<dbReference type="Proteomes" id="UP000305165">
    <property type="component" value="Unassembled WGS sequence"/>
</dbReference>
<evidence type="ECO:0000313" key="8">
    <source>
        <dbReference type="Proteomes" id="UP000305165"/>
    </source>
</evidence>
<keyword evidence="2 4" id="KW-0547">Nucleotide-binding</keyword>
<keyword evidence="5" id="KW-0812">Transmembrane</keyword>
<reference evidence="7 8" key="1">
    <citation type="submission" date="2019-04" db="EMBL/GenBank/DDBJ databases">
        <title>Genome analysis of Streptococcus suis strain WUSS424.</title>
        <authorList>
            <person name="Chen H."/>
            <person name="Gao X."/>
            <person name="Wu Z."/>
        </authorList>
    </citation>
    <scope>NUCLEOTIDE SEQUENCE [LARGE SCALE GENOMIC DNA]</scope>
    <source>
        <strain evidence="7 8">WUSS424</strain>
    </source>
</reference>
<dbReference type="NCBIfam" id="TIGR03928">
    <property type="entry name" value="T7_EssCb_Firm"/>
    <property type="match status" value="1"/>
</dbReference>
<dbReference type="OrthoDB" id="9807790at2"/>
<feature type="domain" description="FtsK" evidence="6">
    <location>
        <begin position="642"/>
        <end position="837"/>
    </location>
</feature>
<name>A0A4T2GLB7_STRSU</name>
<comment type="caution">
    <text evidence="7">The sequence shown here is derived from an EMBL/GenBank/DDBJ whole genome shotgun (WGS) entry which is preliminary data.</text>
</comment>
<feature type="domain" description="FtsK" evidence="6">
    <location>
        <begin position="987"/>
        <end position="1174"/>
    </location>
</feature>
<dbReference type="Pfam" id="PF01580">
    <property type="entry name" value="FtsK_SpoIIIE"/>
    <property type="match status" value="2"/>
</dbReference>
<feature type="binding site" evidence="4">
    <location>
        <begin position="663"/>
        <end position="670"/>
    </location>
    <ligand>
        <name>ATP</name>
        <dbReference type="ChEBI" id="CHEBI:30616"/>
    </ligand>
</feature>
<feature type="binding site" evidence="4">
    <location>
        <begin position="1005"/>
        <end position="1012"/>
    </location>
    <ligand>
        <name>ATP</name>
        <dbReference type="ChEBI" id="CHEBI:30616"/>
    </ligand>
</feature>